<feature type="region of interest" description="Disordered" evidence="1">
    <location>
        <begin position="498"/>
        <end position="536"/>
    </location>
</feature>
<reference evidence="2" key="1">
    <citation type="submission" date="2021-02" db="EMBL/GenBank/DDBJ databases">
        <authorList>
            <person name="Nowell W R."/>
        </authorList>
    </citation>
    <scope>NUCLEOTIDE SEQUENCE</scope>
</reference>
<proteinExistence type="predicted"/>
<feature type="region of interest" description="Disordered" evidence="1">
    <location>
        <begin position="1"/>
        <end position="22"/>
    </location>
</feature>
<feature type="compositionally biased region" description="Basic and acidic residues" evidence="1">
    <location>
        <begin position="511"/>
        <end position="520"/>
    </location>
</feature>
<organism evidence="2 3">
    <name type="scientific">Adineta steineri</name>
    <dbReference type="NCBI Taxonomy" id="433720"/>
    <lineage>
        <taxon>Eukaryota</taxon>
        <taxon>Metazoa</taxon>
        <taxon>Spiralia</taxon>
        <taxon>Gnathifera</taxon>
        <taxon>Rotifera</taxon>
        <taxon>Eurotatoria</taxon>
        <taxon>Bdelloidea</taxon>
        <taxon>Adinetida</taxon>
        <taxon>Adinetidae</taxon>
        <taxon>Adineta</taxon>
    </lineage>
</organism>
<feature type="compositionally biased region" description="Polar residues" evidence="1">
    <location>
        <begin position="525"/>
        <end position="536"/>
    </location>
</feature>
<dbReference type="EMBL" id="CAJOAZ010000423">
    <property type="protein sequence ID" value="CAF3644773.1"/>
    <property type="molecule type" value="Genomic_DNA"/>
</dbReference>
<comment type="caution">
    <text evidence="2">The sequence shown here is derived from an EMBL/GenBank/DDBJ whole genome shotgun (WGS) entry which is preliminary data.</text>
</comment>
<protein>
    <recommendedName>
        <fullName evidence="4">Death domain-containing protein</fullName>
    </recommendedName>
</protein>
<evidence type="ECO:0000313" key="2">
    <source>
        <dbReference type="EMBL" id="CAF3644773.1"/>
    </source>
</evidence>
<accession>A0A818QQ10</accession>
<feature type="compositionally biased region" description="Basic and acidic residues" evidence="1">
    <location>
        <begin position="1"/>
        <end position="12"/>
    </location>
</feature>
<dbReference type="AlphaFoldDB" id="A0A818QQ10"/>
<sequence>MDPEPGEYRDFPEPNILVNDNAAHPFSSPLHAETMNRPLNDMPGIFDSSLYSDIPFKNVQSNTNINNIETNKQIENNKPVQEYNFDNEENLFHTNIETSDLNERLHYLEIECDRAQRITTHFENQLIIVKTAGEKLSLFCADCRSQIISTLNIHQNTDNFTYHEFEMLTTYAPDSDSITSDIGNKLLNKESDDYKSRLKYARSIMNLFQKAYKLRLQLSALNDILIKSVLSKNECFNEIEQSLHLPTKIFLEKNSLYDIFHYEITKQNIYIRCIHGQLIQDDINILCIENSKHLLSQINYNACEKYSYIFDIEFKRAITYLDQLTIAIPCFLLPTKIQLTNSSQQQIYIRCKRIMDPLIYIPALVEVYNDISYAVFRITQSLSAISVEAVLLYPFEVLRESQNGSYSLYTCEHSTVFQIESPKNYFIRPPRVRIIPFDSELIRYLSILKSEDQLLASSDLIEFEWYKENKIEGIISITIPLTRHFNFFNETNEDLQKRRQKAQKKMSLQRQKFEQEKYDEAGGSLPTTPTSTHGLNTPTVISHLPSIAAIIERARTNHEENFIRPPKLNIDRENNSQVTFKWNLDSFKNENAPIILLGYKNRKWKNCNNFVTITPTANKDVYNISLTSLIDRIILIRCWPESTNEGKFDKLAENLWSLTSAKLFSCVLARDPSFMNNTPGHYALIIVPIEKQTLAEDILRKRNYTEYIFNEQIIYENNSKTQLTKINQYQSYHTLSTRSSLHSIAKYVQFCLSEGTYIRIMPMGNIDVHEKVELSFRLHAQYPVILEFDIYPIDIYRQKTDDDFIGTLNIYQINTHSITLGSTASTLTATVVSSRTSSGSKDLEAFDNLPVNSSPRTSVNAPENLSNHTGITNRSNFERLTAHDLNETNLICSIRIRLPKIAFQLPSSQSNTIPIIVPNFFTVEVIEALTEGQREFAEALNIHPALMNSLLISQYQRENSSQSSTSLYRHSKVTLSKDYNIKSEQTKLENETLLKWLKRQNVFQTNRTIDNIISALIHIGRVDLAYMFKVENLRNTCEHL</sequence>
<evidence type="ECO:0000256" key="1">
    <source>
        <dbReference type="SAM" id="MobiDB-lite"/>
    </source>
</evidence>
<gene>
    <name evidence="2" type="ORF">OXD698_LOCUS8678</name>
</gene>
<evidence type="ECO:0008006" key="4">
    <source>
        <dbReference type="Google" id="ProtNLM"/>
    </source>
</evidence>
<dbReference type="Proteomes" id="UP000663844">
    <property type="component" value="Unassembled WGS sequence"/>
</dbReference>
<name>A0A818QQ10_9BILA</name>
<evidence type="ECO:0000313" key="3">
    <source>
        <dbReference type="Proteomes" id="UP000663844"/>
    </source>
</evidence>